<keyword evidence="9" id="KW-1185">Reference proteome</keyword>
<dbReference type="Gene3D" id="3.40.190.10">
    <property type="entry name" value="Periplasmic binding protein-like II"/>
    <property type="match status" value="2"/>
</dbReference>
<gene>
    <name evidence="8" type="ORF">SAMN02745746_02307</name>
</gene>
<dbReference type="PANTHER" id="PTHR35936:SF13">
    <property type="entry name" value="HISTIDINE-BINDING PERIPLASMIC PROTEIN"/>
    <property type="match status" value="1"/>
</dbReference>
<dbReference type="InterPro" id="IPR005768">
    <property type="entry name" value="Lys_Arg_Orn-bd"/>
</dbReference>
<dbReference type="CDD" id="cd13703">
    <property type="entry name" value="PBP2_HisJ_LAO"/>
    <property type="match status" value="1"/>
</dbReference>
<reference evidence="9" key="1">
    <citation type="submission" date="2017-04" db="EMBL/GenBank/DDBJ databases">
        <authorList>
            <person name="Varghese N."/>
            <person name="Submissions S."/>
        </authorList>
    </citation>
    <scope>NUCLEOTIDE SEQUENCE [LARGE SCALE GENOMIC DNA]</scope>
    <source>
        <strain evidence="9">DSM 22618</strain>
    </source>
</reference>
<feature type="domain" description="Solute-binding protein family 3/N-terminal" evidence="7">
    <location>
        <begin position="28"/>
        <end position="257"/>
    </location>
</feature>
<dbReference type="PANTHER" id="PTHR35936">
    <property type="entry name" value="MEMBRANE-BOUND LYTIC MUREIN TRANSGLYCOSYLASE F"/>
    <property type="match status" value="1"/>
</dbReference>
<dbReference type="AlphaFoldDB" id="A0A1Y6BYR9"/>
<evidence type="ECO:0000313" key="9">
    <source>
        <dbReference type="Proteomes" id="UP000192920"/>
    </source>
</evidence>
<evidence type="ECO:0000256" key="4">
    <source>
        <dbReference type="ARBA" id="ARBA00022729"/>
    </source>
</evidence>
<organism evidence="8 9">
    <name type="scientific">Pseudogulbenkiania subflava DSM 22618</name>
    <dbReference type="NCBI Taxonomy" id="1123014"/>
    <lineage>
        <taxon>Bacteria</taxon>
        <taxon>Pseudomonadati</taxon>
        <taxon>Pseudomonadota</taxon>
        <taxon>Betaproteobacteria</taxon>
        <taxon>Neisseriales</taxon>
        <taxon>Chromobacteriaceae</taxon>
        <taxon>Pseudogulbenkiania</taxon>
    </lineage>
</organism>
<evidence type="ECO:0000256" key="2">
    <source>
        <dbReference type="ARBA" id="ARBA00010333"/>
    </source>
</evidence>
<dbReference type="InterPro" id="IPR001638">
    <property type="entry name" value="Solute-binding_3/MltF_N"/>
</dbReference>
<comment type="subcellular location">
    <subcellularLocation>
        <location evidence="1">Periplasm</location>
    </subcellularLocation>
</comment>
<dbReference type="Proteomes" id="UP000192920">
    <property type="component" value="Unassembled WGS sequence"/>
</dbReference>
<keyword evidence="5" id="KW-0574">Periplasm</keyword>
<dbReference type="NCBIfam" id="TIGR01096">
    <property type="entry name" value="3A0103s03R"/>
    <property type="match status" value="1"/>
</dbReference>
<keyword evidence="4 6" id="KW-0732">Signal</keyword>
<sequence length="262" mass="28456">MSTKMMKAALALLLVSGMASAADWSGKVIRLGVDPTYPPLEYKTPSGKLTGFGIDIAEALCQQLRAKCVWVESSWDGIIPALLAKKIDAIASSMMITPKRMEQIAFTNKVSNAPSRLVVRRGSPLQPTAASLAGKRVGVEQGSSQEAYAKAMWAPARVEIVTYQNQDLVYNDLVTGRLDASFQSSIQADSGFLKRPIGKDFTFAGAEFTDPKFFGVGDGIGVRKEDVALREDLNKALAAIRANGTYKRINDKYFDFDIYGGK</sequence>
<dbReference type="STRING" id="1123014.SAMN02745746_02307"/>
<evidence type="ECO:0000313" key="8">
    <source>
        <dbReference type="EMBL" id="SMF27544.1"/>
    </source>
</evidence>
<evidence type="ECO:0000259" key="7">
    <source>
        <dbReference type="SMART" id="SM00062"/>
    </source>
</evidence>
<dbReference type="SUPFAM" id="SSF53850">
    <property type="entry name" value="Periplasmic binding protein-like II"/>
    <property type="match status" value="1"/>
</dbReference>
<accession>A0A1Y6BYR9</accession>
<evidence type="ECO:0000256" key="1">
    <source>
        <dbReference type="ARBA" id="ARBA00004418"/>
    </source>
</evidence>
<dbReference type="SMART" id="SM00062">
    <property type="entry name" value="PBPb"/>
    <property type="match status" value="1"/>
</dbReference>
<dbReference type="EMBL" id="FXAG01000011">
    <property type="protein sequence ID" value="SMF27544.1"/>
    <property type="molecule type" value="Genomic_DNA"/>
</dbReference>
<feature type="signal peptide" evidence="6">
    <location>
        <begin position="1"/>
        <end position="21"/>
    </location>
</feature>
<evidence type="ECO:0000256" key="3">
    <source>
        <dbReference type="ARBA" id="ARBA00022448"/>
    </source>
</evidence>
<dbReference type="GO" id="GO:0030288">
    <property type="term" value="C:outer membrane-bounded periplasmic space"/>
    <property type="evidence" value="ECO:0007669"/>
    <property type="project" value="InterPro"/>
</dbReference>
<evidence type="ECO:0000256" key="5">
    <source>
        <dbReference type="ARBA" id="ARBA00022764"/>
    </source>
</evidence>
<feature type="chain" id="PRO_5012509216" evidence="6">
    <location>
        <begin position="22"/>
        <end position="262"/>
    </location>
</feature>
<comment type="similarity">
    <text evidence="2">Belongs to the bacterial solute-binding protein 3 family.</text>
</comment>
<proteinExistence type="inferred from homology"/>
<protein>
    <submittedName>
        <fullName evidence="8">Histidine transport system substrate-binding protein</fullName>
    </submittedName>
</protein>
<name>A0A1Y6BYR9_9NEIS</name>
<evidence type="ECO:0000256" key="6">
    <source>
        <dbReference type="SAM" id="SignalP"/>
    </source>
</evidence>
<keyword evidence="3" id="KW-0813">Transport</keyword>
<dbReference type="Pfam" id="PF00497">
    <property type="entry name" value="SBP_bac_3"/>
    <property type="match status" value="1"/>
</dbReference>